<name>E7RXX1_9BURK</name>
<dbReference type="Pfam" id="PF13692">
    <property type="entry name" value="Glyco_trans_1_4"/>
    <property type="match status" value="1"/>
</dbReference>
<dbReference type="EC" id="2.4.-.-" evidence="2"/>
<reference evidence="2 3" key="1">
    <citation type="submission" date="2010-12" db="EMBL/GenBank/DDBJ databases">
        <authorList>
            <person name="Muzny D."/>
            <person name="Qin X."/>
            <person name="Deng J."/>
            <person name="Jiang H."/>
            <person name="Liu Y."/>
            <person name="Qu J."/>
            <person name="Song X.-Z."/>
            <person name="Zhang L."/>
            <person name="Thornton R."/>
            <person name="Coyle M."/>
            <person name="Francisco L."/>
            <person name="Jackson L."/>
            <person name="Javaid M."/>
            <person name="Korchina V."/>
            <person name="Kovar C."/>
            <person name="Mata R."/>
            <person name="Mathew T."/>
            <person name="Ngo R."/>
            <person name="Nguyen L."/>
            <person name="Nguyen N."/>
            <person name="Okwuonu G."/>
            <person name="Ongeri F."/>
            <person name="Pham C."/>
            <person name="Simmons D."/>
            <person name="Wilczek-Boney K."/>
            <person name="Hale W."/>
            <person name="Jakkamsetti A."/>
            <person name="Pham P."/>
            <person name="Ruth R."/>
            <person name="San Lucas F."/>
            <person name="Warren J."/>
            <person name="Zhang J."/>
            <person name="Zhao Z."/>
            <person name="Zhou C."/>
            <person name="Zhu D."/>
            <person name="Lee S."/>
            <person name="Bess C."/>
            <person name="Blankenburg K."/>
            <person name="Forbes L."/>
            <person name="Fu Q."/>
            <person name="Gubbala S."/>
            <person name="Hirani K."/>
            <person name="Jayaseelan J.C."/>
            <person name="Lara F."/>
            <person name="Munidasa M."/>
            <person name="Palculict T."/>
            <person name="Patil S."/>
            <person name="Pu L.-L."/>
            <person name="Saada N."/>
            <person name="Tang L."/>
            <person name="Weissenberger G."/>
            <person name="Zhu Y."/>
            <person name="Hemphill L."/>
            <person name="Shang Y."/>
            <person name="Youmans B."/>
            <person name="Ayvaz T."/>
            <person name="Ross M."/>
            <person name="Santibanez J."/>
            <person name="Aqrawi P."/>
            <person name="Gross S."/>
            <person name="Joshi V."/>
            <person name="Fowler G."/>
            <person name="Nazareth L."/>
            <person name="Reid J."/>
            <person name="Worley K."/>
            <person name="Petrosino J."/>
            <person name="Highlander S."/>
            <person name="Gibbs R."/>
        </authorList>
    </citation>
    <scope>NUCLEOTIDE SEQUENCE [LARGE SCALE GENOMIC DNA]</scope>
    <source>
        <strain evidence="2 3">ATCC 51599</strain>
    </source>
</reference>
<proteinExistence type="predicted"/>
<organism evidence="2 3">
    <name type="scientific">Lautropia mirabilis ATCC 51599</name>
    <dbReference type="NCBI Taxonomy" id="887898"/>
    <lineage>
        <taxon>Bacteria</taxon>
        <taxon>Pseudomonadati</taxon>
        <taxon>Pseudomonadota</taxon>
        <taxon>Betaproteobacteria</taxon>
        <taxon>Burkholderiales</taxon>
        <taxon>Burkholderiaceae</taxon>
        <taxon>Lautropia</taxon>
    </lineage>
</organism>
<dbReference type="Pfam" id="PF13439">
    <property type="entry name" value="Glyco_transf_4"/>
    <property type="match status" value="1"/>
</dbReference>
<dbReference type="Gene3D" id="3.40.50.2000">
    <property type="entry name" value="Glycogen Phosphorylase B"/>
    <property type="match status" value="2"/>
</dbReference>
<dbReference type="STRING" id="887898.HMPREF0551_1542"/>
<dbReference type="Proteomes" id="UP000011021">
    <property type="component" value="Unassembled WGS sequence"/>
</dbReference>
<dbReference type="GO" id="GO:0016757">
    <property type="term" value="F:glycosyltransferase activity"/>
    <property type="evidence" value="ECO:0007669"/>
    <property type="project" value="UniProtKB-KW"/>
</dbReference>
<dbReference type="SUPFAM" id="SSF53756">
    <property type="entry name" value="UDP-Glycosyltransferase/glycogen phosphorylase"/>
    <property type="match status" value="1"/>
</dbReference>
<keyword evidence="3" id="KW-1185">Reference proteome</keyword>
<dbReference type="CDD" id="cd03801">
    <property type="entry name" value="GT4_PimA-like"/>
    <property type="match status" value="1"/>
</dbReference>
<dbReference type="EMBL" id="AEQP01000010">
    <property type="protein sequence ID" value="EFV94795.1"/>
    <property type="molecule type" value="Genomic_DNA"/>
</dbReference>
<evidence type="ECO:0000313" key="2">
    <source>
        <dbReference type="EMBL" id="EFV94795.1"/>
    </source>
</evidence>
<evidence type="ECO:0000313" key="3">
    <source>
        <dbReference type="Proteomes" id="UP000011021"/>
    </source>
</evidence>
<dbReference type="PANTHER" id="PTHR45947">
    <property type="entry name" value="SULFOQUINOVOSYL TRANSFERASE SQD2"/>
    <property type="match status" value="1"/>
</dbReference>
<protein>
    <submittedName>
        <fullName evidence="2">Glycosyltransferase, group 1 family protein</fullName>
        <ecNumber evidence="2">2.4.-.-</ecNumber>
    </submittedName>
</protein>
<dbReference type="AlphaFoldDB" id="E7RXX1"/>
<gene>
    <name evidence="2" type="ORF">HMPREF0551_1542</name>
</gene>
<accession>E7RXX1</accession>
<dbReference type="PANTHER" id="PTHR45947:SF3">
    <property type="entry name" value="SULFOQUINOVOSYL TRANSFERASE SQD2"/>
    <property type="match status" value="1"/>
</dbReference>
<dbReference type="HOGENOM" id="CLU_009583_2_2_4"/>
<keyword evidence="2" id="KW-0808">Transferase</keyword>
<evidence type="ECO:0000259" key="1">
    <source>
        <dbReference type="Pfam" id="PF13439"/>
    </source>
</evidence>
<dbReference type="eggNOG" id="COG0438">
    <property type="taxonomic scope" value="Bacteria"/>
</dbReference>
<comment type="caution">
    <text evidence="2">The sequence shown here is derived from an EMBL/GenBank/DDBJ whole genome shotgun (WGS) entry which is preliminary data.</text>
</comment>
<feature type="domain" description="Glycosyltransferase subfamily 4-like N-terminal" evidence="1">
    <location>
        <begin position="28"/>
        <end position="196"/>
    </location>
</feature>
<sequence>MNLSGVSMKKHIAYVCADAGIPVFGTKGASIHVQSVVRAALKAGHRVTLFATRFDGHVPLGLENVACVHLPEIPQGDPTKRAHAALEARDHIAERLDAHAPYDMVYERYSLWSDVGMRWAREHGIPGILEVNAPLIEEQRTHRQLVLEDEAHAVAQSAFSQASALLAVSPGVADYLHTWPGTKGRVHVVANGVDPSPSADSAELRAARHADISNETPIVIGFLGTLKPWHGLPLLVEAFARLHRRFPQTRLLVVGDGPGRTDMESSLTALGLLQHCRFTGAVQAHEVPGLLAQMDIATAPYPAQDNFYFSPLKIYEYLAAELPVVTTRVGHLATVVLQDVDGLLVPPGDPDAFADALATLVQDPALRLSMGRRGRQRIVAEHSWDAVIARILAMADAAMPDSPVI</sequence>
<keyword evidence="2" id="KW-0328">Glycosyltransferase</keyword>
<dbReference type="InterPro" id="IPR050194">
    <property type="entry name" value="Glycosyltransferase_grp1"/>
</dbReference>
<dbReference type="InterPro" id="IPR028098">
    <property type="entry name" value="Glyco_trans_4-like_N"/>
</dbReference>